<dbReference type="InterPro" id="IPR013087">
    <property type="entry name" value="Znf_C2H2_type"/>
</dbReference>
<dbReference type="PROSITE" id="PS00028">
    <property type="entry name" value="ZINC_FINGER_C2H2_1"/>
    <property type="match status" value="1"/>
</dbReference>
<keyword evidence="1" id="KW-0862">Zinc</keyword>
<evidence type="ECO:0000313" key="5">
    <source>
        <dbReference type="Proteomes" id="UP000287166"/>
    </source>
</evidence>
<gene>
    <name evidence="4" type="ORF">SCP_1200510</name>
</gene>
<dbReference type="InParanoid" id="A0A401H064"/>
<accession>A0A401H064</accession>
<evidence type="ECO:0000259" key="3">
    <source>
        <dbReference type="PROSITE" id="PS50157"/>
    </source>
</evidence>
<keyword evidence="5" id="KW-1185">Reference proteome</keyword>
<feature type="domain" description="C2H2-type" evidence="3">
    <location>
        <begin position="308"/>
        <end position="335"/>
    </location>
</feature>
<dbReference type="RefSeq" id="XP_027618739.1">
    <property type="nucleotide sequence ID" value="XM_027762938.1"/>
</dbReference>
<dbReference type="GO" id="GO:0008270">
    <property type="term" value="F:zinc ion binding"/>
    <property type="evidence" value="ECO:0007669"/>
    <property type="project" value="UniProtKB-KW"/>
</dbReference>
<dbReference type="EMBL" id="BFAD01000012">
    <property type="protein sequence ID" value="GBE87826.1"/>
    <property type="molecule type" value="Genomic_DNA"/>
</dbReference>
<organism evidence="4 5">
    <name type="scientific">Sparassis crispa</name>
    <dbReference type="NCBI Taxonomy" id="139825"/>
    <lineage>
        <taxon>Eukaryota</taxon>
        <taxon>Fungi</taxon>
        <taxon>Dikarya</taxon>
        <taxon>Basidiomycota</taxon>
        <taxon>Agaricomycotina</taxon>
        <taxon>Agaricomycetes</taxon>
        <taxon>Polyporales</taxon>
        <taxon>Sparassidaceae</taxon>
        <taxon>Sparassis</taxon>
    </lineage>
</organism>
<feature type="compositionally biased region" description="Low complexity" evidence="2">
    <location>
        <begin position="209"/>
        <end position="218"/>
    </location>
</feature>
<comment type="caution">
    <text evidence="4">The sequence shown here is derived from an EMBL/GenBank/DDBJ whole genome shotgun (WGS) entry which is preliminary data.</text>
</comment>
<dbReference type="PROSITE" id="PS50157">
    <property type="entry name" value="ZINC_FINGER_C2H2_2"/>
    <property type="match status" value="1"/>
</dbReference>
<dbReference type="Pfam" id="PF00096">
    <property type="entry name" value="zf-C2H2"/>
    <property type="match status" value="1"/>
</dbReference>
<name>A0A401H064_9APHY</name>
<dbReference type="GeneID" id="38784743"/>
<evidence type="ECO:0000313" key="4">
    <source>
        <dbReference type="EMBL" id="GBE87826.1"/>
    </source>
</evidence>
<reference evidence="4 5" key="1">
    <citation type="journal article" date="2018" name="Sci. Rep.">
        <title>Genome sequence of the cauliflower mushroom Sparassis crispa (Hanabiratake) and its association with beneficial usage.</title>
        <authorList>
            <person name="Kiyama R."/>
            <person name="Furutani Y."/>
            <person name="Kawaguchi K."/>
            <person name="Nakanishi T."/>
        </authorList>
    </citation>
    <scope>NUCLEOTIDE SEQUENCE [LARGE SCALE GENOMIC DNA]</scope>
</reference>
<dbReference type="OrthoDB" id="8922241at2759"/>
<dbReference type="AlphaFoldDB" id="A0A401H064"/>
<keyword evidence="1" id="KW-0863">Zinc-finger</keyword>
<feature type="region of interest" description="Disordered" evidence="2">
    <location>
        <begin position="199"/>
        <end position="265"/>
    </location>
</feature>
<sequence length="419" mass="45774">MEYSARLNTYMQAFDKEPTFGATAYVYASSTAHSSVPFPDVSSPVIDSSPESTSSFDFFGDVISHATHFGSSVLSTESLLGLMTPSGTSLGLPQVGHINDDTFRGRDILTSHASACIWDTFAGEADGLPLQLFPIGPSDRHDQAAYSTLSGDASFGYYHDAADDYHPLQNQAPIGSYTSPLLPELSQVSPLVQIFARSASPVRASRTKATNATNATTALSQEQDAEGEGDASESQDEYVPSRPSRARPPRPAPARRQGPRTRRYAPYARAVSPTVPPCSSQLQPRFQRTAPRNEQFDGPLRPPPQGATDCEYCGMSYKRWCDLDRHVRTHSKQALRMLCGGLPEAEAIRVGVRVETMMPFVHAGVEYYGGCMKEFSRKDSLSRHLLRSRSCVGSLTTEYNLERACKSGIKKCALYSLAF</sequence>
<protein>
    <recommendedName>
        <fullName evidence="3">C2H2-type domain-containing protein</fullName>
    </recommendedName>
</protein>
<feature type="compositionally biased region" description="Acidic residues" evidence="2">
    <location>
        <begin position="223"/>
        <end position="236"/>
    </location>
</feature>
<keyword evidence="1" id="KW-0479">Metal-binding</keyword>
<evidence type="ECO:0000256" key="2">
    <source>
        <dbReference type="SAM" id="MobiDB-lite"/>
    </source>
</evidence>
<dbReference type="Gene3D" id="3.30.160.60">
    <property type="entry name" value="Classic Zinc Finger"/>
    <property type="match status" value="1"/>
</dbReference>
<dbReference type="Proteomes" id="UP000287166">
    <property type="component" value="Unassembled WGS sequence"/>
</dbReference>
<evidence type="ECO:0000256" key="1">
    <source>
        <dbReference type="PROSITE-ProRule" id="PRU00042"/>
    </source>
</evidence>
<proteinExistence type="predicted"/>